<dbReference type="GO" id="GO:0016829">
    <property type="term" value="F:lyase activity"/>
    <property type="evidence" value="ECO:0007669"/>
    <property type="project" value="UniProtKB-KW"/>
</dbReference>
<reference evidence="6 7" key="1">
    <citation type="submission" date="2020-03" db="EMBL/GenBank/DDBJ databases">
        <title>Genomic Encyclopedia of Type Strains, Phase IV (KMG-IV): sequencing the most valuable type-strain genomes for metagenomic binning, comparative biology and taxonomic classification.</title>
        <authorList>
            <person name="Goeker M."/>
        </authorList>
    </citation>
    <scope>NUCLEOTIDE SEQUENCE [LARGE SCALE GENOMIC DNA]</scope>
    <source>
        <strain evidence="6 7">DSM 24233</strain>
    </source>
</reference>
<dbReference type="InterPro" id="IPR007197">
    <property type="entry name" value="rSAM"/>
</dbReference>
<keyword evidence="3 5" id="KW-0408">Iron</keyword>
<keyword evidence="6" id="KW-0456">Lyase</keyword>
<dbReference type="EC" id="1.97.1.4" evidence="6"/>
<gene>
    <name evidence="6" type="ORF">GGQ74_001776</name>
</gene>
<feature type="binding site" evidence="5">
    <location>
        <position position="89"/>
    </location>
    <ligand>
        <name>[4Fe-4S] cluster</name>
        <dbReference type="ChEBI" id="CHEBI:49883"/>
        <note>4Fe-4S-S-AdoMet</note>
    </ligand>
</feature>
<keyword evidence="6" id="KW-0560">Oxidoreductase</keyword>
<dbReference type="GO" id="GO:0043365">
    <property type="term" value="F:[formate-C-acetyltransferase]-activating enzyme activity"/>
    <property type="evidence" value="ECO:0007669"/>
    <property type="project" value="UniProtKB-EC"/>
</dbReference>
<keyword evidence="4 5" id="KW-0411">Iron-sulfur</keyword>
<dbReference type="InterPro" id="IPR058240">
    <property type="entry name" value="rSAM_sf"/>
</dbReference>
<dbReference type="GO" id="GO:0046872">
    <property type="term" value="F:metal ion binding"/>
    <property type="evidence" value="ECO:0007669"/>
    <property type="project" value="UniProtKB-KW"/>
</dbReference>
<evidence type="ECO:0000256" key="2">
    <source>
        <dbReference type="ARBA" id="ARBA00022723"/>
    </source>
</evidence>
<sequence length="321" mass="35123">MEPSYIALHRSGELVRRAEAAVAALERCVLCPRSCGVNRIEDTRGYCRTGRLAGVASHDLHFGEESPISGSRGSGTIFFTHCNLSCAFCQNREVSHIHEFPEAEGHPVTARELAGMMLSLARRGAHNINLVSPSHVVPQILEALVIACEEGLNLPLVYNSGGYDAQETLRLLDGVVDIYMPDAKFWSSDAAKAYADAQDYPQRAREAIAEMHRQVDDLVVNDDGIAERGLLVRHLVLPEGLAGTKDWMVFLARLSLNTYVNVMAQYRTCGPAAKRRELARSPTGAEIAQAKRMAREAGLSRLDQREAELAKFLIDGLLGGA</sequence>
<organism evidence="6 7">
    <name type="scientific">Desulfobaculum xiamenense</name>
    <dbReference type="NCBI Taxonomy" id="995050"/>
    <lineage>
        <taxon>Bacteria</taxon>
        <taxon>Pseudomonadati</taxon>
        <taxon>Thermodesulfobacteriota</taxon>
        <taxon>Desulfovibrionia</taxon>
        <taxon>Desulfovibrionales</taxon>
        <taxon>Desulfovibrionaceae</taxon>
        <taxon>Desulfobaculum</taxon>
    </lineage>
</organism>
<comment type="cofactor">
    <cofactor evidence="5">
        <name>[4Fe-4S] cluster</name>
        <dbReference type="ChEBI" id="CHEBI:49883"/>
    </cofactor>
    <text evidence="5">Binds 1 [4Fe-4S] cluster. The cluster is coordinated with 3 cysteines and an exchangeable S-adenosyl-L-methionine.</text>
</comment>
<feature type="binding site" evidence="5">
    <location>
        <position position="82"/>
    </location>
    <ligand>
        <name>[4Fe-4S] cluster</name>
        <dbReference type="ChEBI" id="CHEBI:49883"/>
        <note>4Fe-4S-S-AdoMet</note>
    </ligand>
</feature>
<dbReference type="PANTHER" id="PTHR43075">
    <property type="entry name" value="FORMATE LYASE ACTIVATING ENZYME, PUTATIVE (AFU_ORTHOLOGUE AFUA_2G15630)-RELATED"/>
    <property type="match status" value="1"/>
</dbReference>
<dbReference type="InterPro" id="IPR040085">
    <property type="entry name" value="MJ0674-like"/>
</dbReference>
<dbReference type="RefSeq" id="WP_167941198.1">
    <property type="nucleotide sequence ID" value="NZ_JAATJA010000002.1"/>
</dbReference>
<name>A0A846QP79_9BACT</name>
<dbReference type="PIRSF" id="PIRSF004869">
    <property type="entry name" value="PflX_prd"/>
    <property type="match status" value="1"/>
</dbReference>
<dbReference type="PANTHER" id="PTHR43075:SF1">
    <property type="entry name" value="FORMATE LYASE ACTIVATING ENZYME, PUTATIVE (AFU_ORTHOLOGUE AFUA_2G15630)-RELATED"/>
    <property type="match status" value="1"/>
</dbReference>
<comment type="caution">
    <text evidence="6">The sequence shown here is derived from an EMBL/GenBank/DDBJ whole genome shotgun (WGS) entry which is preliminary data.</text>
</comment>
<dbReference type="InterPro" id="IPR016431">
    <property type="entry name" value="Pyrv-formate_lyase-activ_prd"/>
</dbReference>
<dbReference type="SFLD" id="SFLDG01099">
    <property type="entry name" value="Uncharacterised_Radical_SAM_Su"/>
    <property type="match status" value="1"/>
</dbReference>
<evidence type="ECO:0000256" key="1">
    <source>
        <dbReference type="ARBA" id="ARBA00022691"/>
    </source>
</evidence>
<dbReference type="SUPFAM" id="SSF102114">
    <property type="entry name" value="Radical SAM enzymes"/>
    <property type="match status" value="1"/>
</dbReference>
<keyword evidence="6" id="KW-0670">Pyruvate</keyword>
<dbReference type="InterPro" id="IPR013785">
    <property type="entry name" value="Aldolase_TIM"/>
</dbReference>
<proteinExistence type="predicted"/>
<evidence type="ECO:0000256" key="3">
    <source>
        <dbReference type="ARBA" id="ARBA00023004"/>
    </source>
</evidence>
<dbReference type="AlphaFoldDB" id="A0A846QP79"/>
<dbReference type="GO" id="GO:0051536">
    <property type="term" value="F:iron-sulfur cluster binding"/>
    <property type="evidence" value="ECO:0007669"/>
    <property type="project" value="UniProtKB-KW"/>
</dbReference>
<evidence type="ECO:0000313" key="7">
    <source>
        <dbReference type="Proteomes" id="UP000580856"/>
    </source>
</evidence>
<keyword evidence="1 5" id="KW-0949">S-adenosyl-L-methionine</keyword>
<dbReference type="Gene3D" id="3.20.20.70">
    <property type="entry name" value="Aldolase class I"/>
    <property type="match status" value="1"/>
</dbReference>
<dbReference type="EMBL" id="JAATJA010000002">
    <property type="protein sequence ID" value="NJB68103.1"/>
    <property type="molecule type" value="Genomic_DNA"/>
</dbReference>
<keyword evidence="2 5" id="KW-0479">Metal-binding</keyword>
<evidence type="ECO:0000313" key="6">
    <source>
        <dbReference type="EMBL" id="NJB68103.1"/>
    </source>
</evidence>
<evidence type="ECO:0000256" key="4">
    <source>
        <dbReference type="ARBA" id="ARBA00023014"/>
    </source>
</evidence>
<dbReference type="SFLD" id="SFLDS00029">
    <property type="entry name" value="Radical_SAM"/>
    <property type="match status" value="1"/>
</dbReference>
<dbReference type="Proteomes" id="UP000580856">
    <property type="component" value="Unassembled WGS sequence"/>
</dbReference>
<protein>
    <submittedName>
        <fullName evidence="6">Putative pyruvate formate lyase activating enzyme</fullName>
        <ecNumber evidence="6">1.97.1.4</ecNumber>
    </submittedName>
</protein>
<feature type="binding site" evidence="5">
    <location>
        <position position="86"/>
    </location>
    <ligand>
        <name>[4Fe-4S] cluster</name>
        <dbReference type="ChEBI" id="CHEBI:49883"/>
        <note>4Fe-4S-S-AdoMet</note>
    </ligand>
</feature>
<evidence type="ECO:0000256" key="5">
    <source>
        <dbReference type="PIRSR" id="PIRSR004869-50"/>
    </source>
</evidence>
<accession>A0A846QP79</accession>
<keyword evidence="7" id="KW-1185">Reference proteome</keyword>